<accession>A0A9P7RKS9</accession>
<comment type="caution">
    <text evidence="1">The sequence shown here is derived from an EMBL/GenBank/DDBJ whole genome shotgun (WGS) entry which is preliminary data.</text>
</comment>
<proteinExistence type="predicted"/>
<name>A0A9P7RKS9_9PEZI</name>
<keyword evidence="2" id="KW-1185">Reference proteome</keyword>
<evidence type="ECO:0000313" key="1">
    <source>
        <dbReference type="EMBL" id="KAG7059293.1"/>
    </source>
</evidence>
<dbReference type="Proteomes" id="UP000699042">
    <property type="component" value="Unassembled WGS sequence"/>
</dbReference>
<reference evidence="1" key="1">
    <citation type="submission" date="2021-05" db="EMBL/GenBank/DDBJ databases">
        <title>Comparative genomics of three Colletotrichum scovillei strains and genetic complementation revealed genes involved fungal growth and virulence on chili pepper.</title>
        <authorList>
            <person name="Hsieh D.-K."/>
            <person name="Chuang S.-C."/>
            <person name="Chen C.-Y."/>
            <person name="Chao Y.-T."/>
            <person name="Lu M.-Y.J."/>
            <person name="Lee M.-H."/>
            <person name="Shih M.-C."/>
        </authorList>
    </citation>
    <scope>NUCLEOTIDE SEQUENCE</scope>
    <source>
        <strain evidence="1">Coll-153</strain>
    </source>
</reference>
<sequence>MRVTLYFRLRAGMMPAIRTREVVLFGYRLPKYLGFQPSGTKISEGIRSTTLEEPHLAVELSASVVGVCEMNDVEFDGT</sequence>
<gene>
    <name evidence="1" type="ORF">JMJ77_006659</name>
</gene>
<evidence type="ECO:0000313" key="2">
    <source>
        <dbReference type="Proteomes" id="UP000699042"/>
    </source>
</evidence>
<protein>
    <submittedName>
        <fullName evidence="1">Uncharacterized protein</fullName>
    </submittedName>
</protein>
<dbReference type="AlphaFoldDB" id="A0A9P7RKS9"/>
<dbReference type="EMBL" id="JAESDN010000001">
    <property type="protein sequence ID" value="KAG7059293.1"/>
    <property type="molecule type" value="Genomic_DNA"/>
</dbReference>
<organism evidence="1 2">
    <name type="scientific">Colletotrichum scovillei</name>
    <dbReference type="NCBI Taxonomy" id="1209932"/>
    <lineage>
        <taxon>Eukaryota</taxon>
        <taxon>Fungi</taxon>
        <taxon>Dikarya</taxon>
        <taxon>Ascomycota</taxon>
        <taxon>Pezizomycotina</taxon>
        <taxon>Sordariomycetes</taxon>
        <taxon>Hypocreomycetidae</taxon>
        <taxon>Glomerellales</taxon>
        <taxon>Glomerellaceae</taxon>
        <taxon>Colletotrichum</taxon>
        <taxon>Colletotrichum acutatum species complex</taxon>
    </lineage>
</organism>